<reference evidence="2" key="1">
    <citation type="submission" date="2016-11" db="UniProtKB">
        <authorList>
            <consortium name="WormBaseParasite"/>
        </authorList>
    </citation>
    <scope>IDENTIFICATION</scope>
</reference>
<proteinExistence type="predicted"/>
<keyword evidence="1" id="KW-1185">Reference proteome</keyword>
<protein>
    <submittedName>
        <fullName evidence="2">WD_REPEATS_REGION domain-containing protein</fullName>
    </submittedName>
</protein>
<organism evidence="1 2">
    <name type="scientific">Heterorhabditis bacteriophora</name>
    <name type="common">Entomopathogenic nematode worm</name>
    <dbReference type="NCBI Taxonomy" id="37862"/>
    <lineage>
        <taxon>Eukaryota</taxon>
        <taxon>Metazoa</taxon>
        <taxon>Ecdysozoa</taxon>
        <taxon>Nematoda</taxon>
        <taxon>Chromadorea</taxon>
        <taxon>Rhabditida</taxon>
        <taxon>Rhabditina</taxon>
        <taxon>Rhabditomorpha</taxon>
        <taxon>Strongyloidea</taxon>
        <taxon>Heterorhabditidae</taxon>
        <taxon>Heterorhabditis</taxon>
    </lineage>
</organism>
<sequence length="43" mass="4763">MPQTCCYSNDAKLIAAGCDDGSIQIWKYGNIYVCASYFFTSTI</sequence>
<dbReference type="AlphaFoldDB" id="A0A1I7X0E4"/>
<name>A0A1I7X0E4_HETBA</name>
<evidence type="ECO:0000313" key="2">
    <source>
        <dbReference type="WBParaSite" id="Hba_10923"/>
    </source>
</evidence>
<dbReference type="InterPro" id="IPR036322">
    <property type="entry name" value="WD40_repeat_dom_sf"/>
</dbReference>
<evidence type="ECO:0000313" key="1">
    <source>
        <dbReference type="Proteomes" id="UP000095283"/>
    </source>
</evidence>
<dbReference type="WBParaSite" id="Hba_10923">
    <property type="protein sequence ID" value="Hba_10923"/>
    <property type="gene ID" value="Hba_10923"/>
</dbReference>
<dbReference type="Proteomes" id="UP000095283">
    <property type="component" value="Unplaced"/>
</dbReference>
<dbReference type="SUPFAM" id="SSF50978">
    <property type="entry name" value="WD40 repeat-like"/>
    <property type="match status" value="1"/>
</dbReference>
<accession>A0A1I7X0E4</accession>